<gene>
    <name evidence="1" type="ORF">SacmaDRAFT_3502</name>
</gene>
<protein>
    <recommendedName>
        <fullName evidence="3">DUF4440 domain-containing protein</fullName>
    </recommendedName>
</protein>
<dbReference type="Proteomes" id="UP000004926">
    <property type="component" value="Chromosome"/>
</dbReference>
<evidence type="ECO:0000313" key="1">
    <source>
        <dbReference type="EMBL" id="EHR51718.1"/>
    </source>
</evidence>
<name>H5WXQ9_9PSEU</name>
<dbReference type="HOGENOM" id="CLU_127523_2_1_11"/>
<proteinExistence type="predicted"/>
<evidence type="ECO:0008006" key="3">
    <source>
        <dbReference type="Google" id="ProtNLM"/>
    </source>
</evidence>
<dbReference type="eggNOG" id="COG4460">
    <property type="taxonomic scope" value="Bacteria"/>
</dbReference>
<reference evidence="1 2" key="1">
    <citation type="journal article" date="2012" name="Stand. Genomic Sci.">
        <title>Genome sequence of the ocean sediment bacterium Saccharomonospora marina type strain (XMU15(T)).</title>
        <authorList>
            <person name="Klenk H.P."/>
            <person name="Lu M."/>
            <person name="Lucas S."/>
            <person name="Lapidus A."/>
            <person name="Copeland A."/>
            <person name="Pitluck S."/>
            <person name="Goodwin L.A."/>
            <person name="Han C."/>
            <person name="Tapia R."/>
            <person name="Brambilla E.M."/>
            <person name="Potter G."/>
            <person name="Land M."/>
            <person name="Ivanova N."/>
            <person name="Rohde M."/>
            <person name="Goker M."/>
            <person name="Detter J.C."/>
            <person name="Li W.J."/>
            <person name="Kyrpides N.C."/>
            <person name="Woyke T."/>
        </authorList>
    </citation>
    <scope>NUCLEOTIDE SEQUENCE [LARGE SCALE GENOMIC DNA]</scope>
    <source>
        <strain evidence="1 2">XMU15</strain>
    </source>
</reference>
<dbReference type="SUPFAM" id="SSF54427">
    <property type="entry name" value="NTF2-like"/>
    <property type="match status" value="1"/>
</dbReference>
<accession>H5WXQ9</accession>
<dbReference type="OrthoDB" id="4570375at2"/>
<evidence type="ECO:0000313" key="2">
    <source>
        <dbReference type="Proteomes" id="UP000004926"/>
    </source>
</evidence>
<dbReference type="InterPro" id="IPR032710">
    <property type="entry name" value="NTF2-like_dom_sf"/>
</dbReference>
<keyword evidence="2" id="KW-1185">Reference proteome</keyword>
<dbReference type="InterPro" id="IPR016918">
    <property type="entry name" value="UCP029394"/>
</dbReference>
<dbReference type="EMBL" id="CM001439">
    <property type="protein sequence ID" value="EHR51718.1"/>
    <property type="molecule type" value="Genomic_DNA"/>
</dbReference>
<sequence length="141" mass="15500">MTAESLPGDVHAVHAVHAEIAAHHDLLAGWLGSECEPALLDDFRAAHTSDFELVGVDGTVVSPGELFDGLSRARNARPGLRIDVHDVRILADTPEFVLVRFGEDHRDGQHRSSRVVTALLLRDPTARNGLRWRHVHETARA</sequence>
<dbReference type="PIRSF" id="PIRSF029394">
    <property type="entry name" value="UCP029394"/>
    <property type="match status" value="1"/>
</dbReference>
<organism evidence="1 2">
    <name type="scientific">Saccharomonospora marina XMU15</name>
    <dbReference type="NCBI Taxonomy" id="882083"/>
    <lineage>
        <taxon>Bacteria</taxon>
        <taxon>Bacillati</taxon>
        <taxon>Actinomycetota</taxon>
        <taxon>Actinomycetes</taxon>
        <taxon>Pseudonocardiales</taxon>
        <taxon>Pseudonocardiaceae</taxon>
        <taxon>Saccharomonospora</taxon>
    </lineage>
</organism>
<dbReference type="AlphaFoldDB" id="H5WXQ9"/>
<dbReference type="Gene3D" id="3.10.450.50">
    <property type="match status" value="1"/>
</dbReference>
<dbReference type="STRING" id="882083.SacmaDRAFT_3502"/>
<dbReference type="RefSeq" id="WP_009155100.1">
    <property type="nucleotide sequence ID" value="NZ_CM001439.1"/>
</dbReference>